<name>A0A0C5UZP4_9GAMM</name>
<protein>
    <submittedName>
        <fullName evidence="1">Uncharacterized protein</fullName>
    </submittedName>
</protein>
<organism evidence="1 2">
    <name type="scientific">Gynuella sunshinyii YC6258</name>
    <dbReference type="NCBI Taxonomy" id="1445510"/>
    <lineage>
        <taxon>Bacteria</taxon>
        <taxon>Pseudomonadati</taxon>
        <taxon>Pseudomonadota</taxon>
        <taxon>Gammaproteobacteria</taxon>
        <taxon>Oceanospirillales</taxon>
        <taxon>Saccharospirillaceae</taxon>
        <taxon>Gynuella</taxon>
    </lineage>
</organism>
<proteinExistence type="predicted"/>
<gene>
    <name evidence="1" type="ORF">YC6258_00695</name>
</gene>
<evidence type="ECO:0000313" key="2">
    <source>
        <dbReference type="Proteomes" id="UP000032266"/>
    </source>
</evidence>
<dbReference type="AlphaFoldDB" id="A0A0C5UZP4"/>
<evidence type="ECO:0000313" key="1">
    <source>
        <dbReference type="EMBL" id="AJQ92745.1"/>
    </source>
</evidence>
<accession>A0A0C5UZP4</accession>
<keyword evidence="2" id="KW-1185">Reference proteome</keyword>
<dbReference type="EMBL" id="CP007142">
    <property type="protein sequence ID" value="AJQ92745.1"/>
    <property type="molecule type" value="Genomic_DNA"/>
</dbReference>
<dbReference type="Proteomes" id="UP000032266">
    <property type="component" value="Chromosome"/>
</dbReference>
<dbReference type="KEGG" id="gsn:YC6258_00695"/>
<sequence length="42" mass="4452">MVLKDETKHAATLDILIAGSTCDVLQPAASIPKWQATKSTTP</sequence>
<dbReference type="HOGENOM" id="CLU_3252263_0_0_6"/>
<reference evidence="1 2" key="1">
    <citation type="submission" date="2014-01" db="EMBL/GenBank/DDBJ databases">
        <title>Full genme sequencing of cellulolytic bacterium Gynuella sunshinyii YC6258T gen. nov., sp. nov.</title>
        <authorList>
            <person name="Khan H."/>
            <person name="Chung E.J."/>
            <person name="Chung Y.R."/>
        </authorList>
    </citation>
    <scope>NUCLEOTIDE SEQUENCE [LARGE SCALE GENOMIC DNA]</scope>
    <source>
        <strain evidence="1 2">YC6258</strain>
    </source>
</reference>